<gene>
    <name evidence="2" type="ORF">M408DRAFT_230798</name>
</gene>
<evidence type="ECO:0000256" key="1">
    <source>
        <dbReference type="SAM" id="MobiDB-lite"/>
    </source>
</evidence>
<keyword evidence="3" id="KW-1185">Reference proteome</keyword>
<dbReference type="AlphaFoldDB" id="A0A0C3AJE5"/>
<reference evidence="3" key="2">
    <citation type="submission" date="2015-01" db="EMBL/GenBank/DDBJ databases">
        <title>Evolutionary Origins and Diversification of the Mycorrhizal Mutualists.</title>
        <authorList>
            <consortium name="DOE Joint Genome Institute"/>
            <consortium name="Mycorrhizal Genomics Consortium"/>
            <person name="Kohler A."/>
            <person name="Kuo A."/>
            <person name="Nagy L.G."/>
            <person name="Floudas D."/>
            <person name="Copeland A."/>
            <person name="Barry K.W."/>
            <person name="Cichocki N."/>
            <person name="Veneault-Fourrey C."/>
            <person name="LaButti K."/>
            <person name="Lindquist E.A."/>
            <person name="Lipzen A."/>
            <person name="Lundell T."/>
            <person name="Morin E."/>
            <person name="Murat C."/>
            <person name="Riley R."/>
            <person name="Ohm R."/>
            <person name="Sun H."/>
            <person name="Tunlid A."/>
            <person name="Henrissat B."/>
            <person name="Grigoriev I.V."/>
            <person name="Hibbett D.S."/>
            <person name="Martin F."/>
        </authorList>
    </citation>
    <scope>NUCLEOTIDE SEQUENCE [LARGE SCALE GENOMIC DNA]</scope>
    <source>
        <strain evidence="3">MAFF 305830</strain>
    </source>
</reference>
<feature type="compositionally biased region" description="Polar residues" evidence="1">
    <location>
        <begin position="107"/>
        <end position="119"/>
    </location>
</feature>
<name>A0A0C3AJE5_SERVB</name>
<dbReference type="EMBL" id="KN824321">
    <property type="protein sequence ID" value="KIM24715.1"/>
    <property type="molecule type" value="Genomic_DNA"/>
</dbReference>
<feature type="region of interest" description="Disordered" evidence="1">
    <location>
        <begin position="1"/>
        <end position="128"/>
    </location>
</feature>
<sequence>MGFFSFGKKKKPVETTNRPSKLVASASASSSLSAASSGSSGSASPPQLPPKRSQTTPAGPRTLSFRPDTVLHPVPKIPGAISQSSSSSSLNVPNAPYSRDLNKKGSTHTLNSIKSTASGSGRRGAHEAPRIAPELAAWTAKPRASSYHASQVRNIWVTSASETGHAASAVQVNITPTTTKYYSTGSPGVMNRGSYFNAIFQSPSHVRRRIQSIRKEIRHGNRKSTHPRTRIPPFTTRQTRPRTVRANRARIRLCGTNLTQPLVLPMYPRKGPSRGLAGSAPDGNRCCCRGRLDSSYCGCACYGGMAVC</sequence>
<feature type="compositionally biased region" description="Low complexity" evidence="1">
    <location>
        <begin position="24"/>
        <end position="44"/>
    </location>
</feature>
<protein>
    <submittedName>
        <fullName evidence="2">Uncharacterized protein</fullName>
    </submittedName>
</protein>
<reference evidence="2 3" key="1">
    <citation type="submission" date="2014-04" db="EMBL/GenBank/DDBJ databases">
        <authorList>
            <consortium name="DOE Joint Genome Institute"/>
            <person name="Kuo A."/>
            <person name="Zuccaro A."/>
            <person name="Kohler A."/>
            <person name="Nagy L.G."/>
            <person name="Floudas D."/>
            <person name="Copeland A."/>
            <person name="Barry K.W."/>
            <person name="Cichocki N."/>
            <person name="Veneault-Fourrey C."/>
            <person name="LaButti K."/>
            <person name="Lindquist E.A."/>
            <person name="Lipzen A."/>
            <person name="Lundell T."/>
            <person name="Morin E."/>
            <person name="Murat C."/>
            <person name="Sun H."/>
            <person name="Tunlid A."/>
            <person name="Henrissat B."/>
            <person name="Grigoriev I.V."/>
            <person name="Hibbett D.S."/>
            <person name="Martin F."/>
            <person name="Nordberg H.P."/>
            <person name="Cantor M.N."/>
            <person name="Hua S.X."/>
        </authorList>
    </citation>
    <scope>NUCLEOTIDE SEQUENCE [LARGE SCALE GENOMIC DNA]</scope>
    <source>
        <strain evidence="2 3">MAFF 305830</strain>
    </source>
</reference>
<dbReference type="HOGENOM" id="CLU_903640_0_0_1"/>
<evidence type="ECO:0000313" key="3">
    <source>
        <dbReference type="Proteomes" id="UP000054097"/>
    </source>
</evidence>
<proteinExistence type="predicted"/>
<evidence type="ECO:0000313" key="2">
    <source>
        <dbReference type="EMBL" id="KIM24715.1"/>
    </source>
</evidence>
<organism evidence="2 3">
    <name type="scientific">Serendipita vermifera MAFF 305830</name>
    <dbReference type="NCBI Taxonomy" id="933852"/>
    <lineage>
        <taxon>Eukaryota</taxon>
        <taxon>Fungi</taxon>
        <taxon>Dikarya</taxon>
        <taxon>Basidiomycota</taxon>
        <taxon>Agaricomycotina</taxon>
        <taxon>Agaricomycetes</taxon>
        <taxon>Sebacinales</taxon>
        <taxon>Serendipitaceae</taxon>
        <taxon>Serendipita</taxon>
    </lineage>
</organism>
<dbReference type="Proteomes" id="UP000054097">
    <property type="component" value="Unassembled WGS sequence"/>
</dbReference>
<accession>A0A0C3AJE5</accession>